<evidence type="ECO:0000313" key="13">
    <source>
        <dbReference type="Proteomes" id="UP000623440"/>
    </source>
</evidence>
<gene>
    <name evidence="12" type="ORF">H6G97_09015</name>
</gene>
<comment type="catalytic activity">
    <reaction evidence="7">
        <text>L-threonyl-[protein] + ATP = O-phospho-L-threonyl-[protein] + ADP + H(+)</text>
        <dbReference type="Rhea" id="RHEA:46608"/>
        <dbReference type="Rhea" id="RHEA-COMP:11060"/>
        <dbReference type="Rhea" id="RHEA-COMP:11605"/>
        <dbReference type="ChEBI" id="CHEBI:15378"/>
        <dbReference type="ChEBI" id="CHEBI:30013"/>
        <dbReference type="ChEBI" id="CHEBI:30616"/>
        <dbReference type="ChEBI" id="CHEBI:61977"/>
        <dbReference type="ChEBI" id="CHEBI:456216"/>
        <dbReference type="EC" id="2.7.11.1"/>
    </reaction>
</comment>
<dbReference type="EC" id="2.7.11.1" evidence="1"/>
<dbReference type="PROSITE" id="PS50011">
    <property type="entry name" value="PROTEIN_KINASE_DOM"/>
    <property type="match status" value="1"/>
</dbReference>
<dbReference type="InterPro" id="IPR000719">
    <property type="entry name" value="Prot_kinase_dom"/>
</dbReference>
<evidence type="ECO:0000256" key="5">
    <source>
        <dbReference type="ARBA" id="ARBA00022777"/>
    </source>
</evidence>
<protein>
    <recommendedName>
        <fullName evidence="1">non-specific serine/threonine protein kinase</fullName>
        <ecNumber evidence="1">2.7.11.1</ecNumber>
    </recommendedName>
</protein>
<proteinExistence type="predicted"/>
<feature type="binding site" evidence="9">
    <location>
        <position position="95"/>
    </location>
    <ligand>
        <name>ATP</name>
        <dbReference type="ChEBI" id="CHEBI:30616"/>
    </ligand>
</feature>
<keyword evidence="3" id="KW-0808">Transferase</keyword>
<organism evidence="12 13">
    <name type="scientific">Nostoc flagelliforme FACHB-838</name>
    <dbReference type="NCBI Taxonomy" id="2692904"/>
    <lineage>
        <taxon>Bacteria</taxon>
        <taxon>Bacillati</taxon>
        <taxon>Cyanobacteriota</taxon>
        <taxon>Cyanophyceae</taxon>
        <taxon>Nostocales</taxon>
        <taxon>Nostocaceae</taxon>
        <taxon>Nostoc</taxon>
    </lineage>
</organism>
<dbReference type="PROSITE" id="PS00107">
    <property type="entry name" value="PROTEIN_KINASE_ATP"/>
    <property type="match status" value="1"/>
</dbReference>
<dbReference type="GO" id="GO:0004674">
    <property type="term" value="F:protein serine/threonine kinase activity"/>
    <property type="evidence" value="ECO:0007669"/>
    <property type="project" value="UniProtKB-KW"/>
</dbReference>
<evidence type="ECO:0000259" key="11">
    <source>
        <dbReference type="PROSITE" id="PS50011"/>
    </source>
</evidence>
<keyword evidence="13" id="KW-1185">Reference proteome</keyword>
<comment type="caution">
    <text evidence="12">The sequence shown here is derived from an EMBL/GenBank/DDBJ whole genome shotgun (WGS) entry which is preliminary data.</text>
</comment>
<keyword evidence="2 12" id="KW-0723">Serine/threonine-protein kinase</keyword>
<evidence type="ECO:0000256" key="10">
    <source>
        <dbReference type="SAM" id="Phobius"/>
    </source>
</evidence>
<dbReference type="Gene3D" id="1.10.510.10">
    <property type="entry name" value="Transferase(Phosphotransferase) domain 1"/>
    <property type="match status" value="1"/>
</dbReference>
<keyword evidence="10" id="KW-0812">Transmembrane</keyword>
<evidence type="ECO:0000256" key="3">
    <source>
        <dbReference type="ARBA" id="ARBA00022679"/>
    </source>
</evidence>
<dbReference type="SMART" id="SM00220">
    <property type="entry name" value="S_TKc"/>
    <property type="match status" value="1"/>
</dbReference>
<keyword evidence="6 9" id="KW-0067">ATP-binding</keyword>
<dbReference type="PANTHER" id="PTHR24363:SF0">
    <property type="entry name" value="SERINE_THREONINE KINASE LIKE DOMAIN CONTAINING 1"/>
    <property type="match status" value="1"/>
</dbReference>
<dbReference type="Gene3D" id="3.30.200.20">
    <property type="entry name" value="Phosphorylase Kinase, domain 1"/>
    <property type="match status" value="1"/>
</dbReference>
<evidence type="ECO:0000256" key="1">
    <source>
        <dbReference type="ARBA" id="ARBA00012513"/>
    </source>
</evidence>
<dbReference type="InterPro" id="IPR011009">
    <property type="entry name" value="Kinase-like_dom_sf"/>
</dbReference>
<reference evidence="12 13" key="1">
    <citation type="journal article" date="2020" name="ISME J.">
        <title>Comparative genomics reveals insights into cyanobacterial evolution and habitat adaptation.</title>
        <authorList>
            <person name="Chen M.Y."/>
            <person name="Teng W.K."/>
            <person name="Zhao L."/>
            <person name="Hu C.X."/>
            <person name="Zhou Y.K."/>
            <person name="Han B.P."/>
            <person name="Song L.R."/>
            <person name="Shu W.S."/>
        </authorList>
    </citation>
    <scope>NUCLEOTIDE SEQUENCE [LARGE SCALE GENOMIC DNA]</scope>
    <source>
        <strain evidence="12 13">FACHB-838</strain>
    </source>
</reference>
<evidence type="ECO:0000256" key="8">
    <source>
        <dbReference type="ARBA" id="ARBA00048679"/>
    </source>
</evidence>
<evidence type="ECO:0000256" key="6">
    <source>
        <dbReference type="ARBA" id="ARBA00022840"/>
    </source>
</evidence>
<evidence type="ECO:0000256" key="7">
    <source>
        <dbReference type="ARBA" id="ARBA00047899"/>
    </source>
</evidence>
<feature type="transmembrane region" description="Helical" evidence="10">
    <location>
        <begin position="348"/>
        <end position="372"/>
    </location>
</feature>
<evidence type="ECO:0000256" key="9">
    <source>
        <dbReference type="PROSITE-ProRule" id="PRU10141"/>
    </source>
</evidence>
<keyword evidence="10" id="KW-1133">Transmembrane helix</keyword>
<dbReference type="SUPFAM" id="SSF56112">
    <property type="entry name" value="Protein kinase-like (PK-like)"/>
    <property type="match status" value="1"/>
</dbReference>
<sequence>MVNKLTSSIRHMSQNPLVRKTLRSRFETVKLVGSEESGDTYLLGSGIRNRHGYSFARKTLRNRFEIVKHLGSGGSGDTYLAIDLDLPGQPHCVVKHFHPKDPNPAVVAIAKSLFDREAEVLYQLGNDHDQIPRLFAHFNEDGDFYLVQEFIDGHALTQEIVPGQHLSENAVLNLLKDILEVLAFVHQNDIIHRDIKPQNLMRRYSDQKIVLIDFGSIKKIGALGAGLTIAVGTPGYMPSEQAKGKPKLCSDIYAVGMICIQALTGLVPEQLQEDPNTGEVIWRDQAQVSDALADILDTMVRDRYNQRYQSATEALQALNFALELSPSLQSSSINQKADDSYFLSYKNFILLLGIGLGATTSLIVLVLIYTFINTGTSPPNQPTQLNNFREKLVEPRITNVNVNSLVAKSVSNRGAYKNSSTIIKTTKKKIELYYN</sequence>
<evidence type="ECO:0000256" key="2">
    <source>
        <dbReference type="ARBA" id="ARBA00022527"/>
    </source>
</evidence>
<feature type="domain" description="Protein kinase" evidence="11">
    <location>
        <begin position="64"/>
        <end position="342"/>
    </location>
</feature>
<name>A0ABR8DL14_9NOSO</name>
<dbReference type="Proteomes" id="UP000623440">
    <property type="component" value="Unassembled WGS sequence"/>
</dbReference>
<evidence type="ECO:0000313" key="12">
    <source>
        <dbReference type="EMBL" id="MBD2529698.1"/>
    </source>
</evidence>
<dbReference type="EMBL" id="JACJSI010000012">
    <property type="protein sequence ID" value="MBD2529698.1"/>
    <property type="molecule type" value="Genomic_DNA"/>
</dbReference>
<keyword evidence="5 12" id="KW-0418">Kinase</keyword>
<dbReference type="CDD" id="cd14014">
    <property type="entry name" value="STKc_PknB_like"/>
    <property type="match status" value="1"/>
</dbReference>
<accession>A0ABR8DL14</accession>
<keyword evidence="4 9" id="KW-0547">Nucleotide-binding</keyword>
<dbReference type="PANTHER" id="PTHR24363">
    <property type="entry name" value="SERINE/THREONINE PROTEIN KINASE"/>
    <property type="match status" value="1"/>
</dbReference>
<comment type="catalytic activity">
    <reaction evidence="8">
        <text>L-seryl-[protein] + ATP = O-phospho-L-seryl-[protein] + ADP + H(+)</text>
        <dbReference type="Rhea" id="RHEA:17989"/>
        <dbReference type="Rhea" id="RHEA-COMP:9863"/>
        <dbReference type="Rhea" id="RHEA-COMP:11604"/>
        <dbReference type="ChEBI" id="CHEBI:15378"/>
        <dbReference type="ChEBI" id="CHEBI:29999"/>
        <dbReference type="ChEBI" id="CHEBI:30616"/>
        <dbReference type="ChEBI" id="CHEBI:83421"/>
        <dbReference type="ChEBI" id="CHEBI:456216"/>
        <dbReference type="EC" id="2.7.11.1"/>
    </reaction>
</comment>
<keyword evidence="10" id="KW-0472">Membrane</keyword>
<dbReference type="Pfam" id="PF00069">
    <property type="entry name" value="Pkinase"/>
    <property type="match status" value="1"/>
</dbReference>
<dbReference type="InterPro" id="IPR017441">
    <property type="entry name" value="Protein_kinase_ATP_BS"/>
</dbReference>
<evidence type="ECO:0000256" key="4">
    <source>
        <dbReference type="ARBA" id="ARBA00022741"/>
    </source>
</evidence>